<accession>A0A6A8G235</accession>
<keyword evidence="1" id="KW-1133">Transmembrane helix</keyword>
<dbReference type="RefSeq" id="WP_151108817.1">
    <property type="nucleotide sequence ID" value="NZ_WKJQ01000001.1"/>
</dbReference>
<name>A0A6A8G235_9EURY</name>
<evidence type="ECO:0000313" key="4">
    <source>
        <dbReference type="Proteomes" id="UP000443423"/>
    </source>
</evidence>
<dbReference type="Pfam" id="PF26514">
    <property type="entry name" value="DUF8173"/>
    <property type="match status" value="1"/>
</dbReference>
<protein>
    <recommendedName>
        <fullName evidence="2">DUF8173 domain-containing protein</fullName>
    </recommendedName>
</protein>
<dbReference type="AlphaFoldDB" id="A0A6A8G235"/>
<feature type="transmembrane region" description="Helical" evidence="1">
    <location>
        <begin position="144"/>
        <end position="170"/>
    </location>
</feature>
<dbReference type="Proteomes" id="UP000443423">
    <property type="component" value="Unassembled WGS sequence"/>
</dbReference>
<feature type="transmembrane region" description="Helical" evidence="1">
    <location>
        <begin position="78"/>
        <end position="103"/>
    </location>
</feature>
<evidence type="ECO:0000259" key="2">
    <source>
        <dbReference type="Pfam" id="PF26514"/>
    </source>
</evidence>
<sequence>MVPSRKSLTAGFGLLSLLVLAGVASAQPSESVAQASPAIRASMSFVVNLVVGGILIAVLPAYTRNALGEIRDDPGGSFIWGLGIGIGGLIAIIVLAITIIGLVVAIPGILLFVALSAAGSAVATVFLGSTVARLLSNSRPPLSLSLVIGALVTAAFSVVPLVGGLILFVVETVGLGVVGRDLYRSWS</sequence>
<feature type="domain" description="DUF8173" evidence="2">
    <location>
        <begin position="1"/>
        <end position="187"/>
    </location>
</feature>
<keyword evidence="4" id="KW-1185">Reference proteome</keyword>
<dbReference type="InterPro" id="IPR058486">
    <property type="entry name" value="DUF8173"/>
</dbReference>
<reference evidence="3 4" key="1">
    <citation type="submission" date="2019-11" db="EMBL/GenBank/DDBJ databases">
        <title>Whole genome sequence of Haloferax sp. MBLA0078.</title>
        <authorList>
            <person name="Seo M.-J."/>
            <person name="Cho E.-S."/>
        </authorList>
    </citation>
    <scope>NUCLEOTIDE SEQUENCE [LARGE SCALE GENOMIC DNA]</scope>
    <source>
        <strain evidence="3 4">MBLA0078</strain>
    </source>
</reference>
<dbReference type="OrthoDB" id="293202at2157"/>
<organism evidence="3 4">
    <name type="scientific">Haloferax marinum</name>
    <dbReference type="NCBI Taxonomy" id="2666143"/>
    <lineage>
        <taxon>Archaea</taxon>
        <taxon>Methanobacteriati</taxon>
        <taxon>Methanobacteriota</taxon>
        <taxon>Stenosarchaea group</taxon>
        <taxon>Halobacteria</taxon>
        <taxon>Halobacteriales</taxon>
        <taxon>Haloferacaceae</taxon>
        <taxon>Haloferax</taxon>
    </lineage>
</organism>
<gene>
    <name evidence="3" type="ORF">GJR99_01020</name>
</gene>
<comment type="caution">
    <text evidence="3">The sequence shown here is derived from an EMBL/GenBank/DDBJ whole genome shotgun (WGS) entry which is preliminary data.</text>
</comment>
<feature type="transmembrane region" description="Helical" evidence="1">
    <location>
        <begin position="42"/>
        <end position="62"/>
    </location>
</feature>
<dbReference type="EMBL" id="WKJQ01000001">
    <property type="protein sequence ID" value="MRW95150.1"/>
    <property type="molecule type" value="Genomic_DNA"/>
</dbReference>
<feature type="transmembrane region" description="Helical" evidence="1">
    <location>
        <begin position="109"/>
        <end position="132"/>
    </location>
</feature>
<evidence type="ECO:0000313" key="3">
    <source>
        <dbReference type="EMBL" id="MRW95150.1"/>
    </source>
</evidence>
<evidence type="ECO:0000256" key="1">
    <source>
        <dbReference type="SAM" id="Phobius"/>
    </source>
</evidence>
<keyword evidence="1" id="KW-0812">Transmembrane</keyword>
<proteinExistence type="predicted"/>
<keyword evidence="1" id="KW-0472">Membrane</keyword>